<dbReference type="InterPro" id="IPR052901">
    <property type="entry name" value="Bact_TGase-like"/>
</dbReference>
<keyword evidence="1" id="KW-0812">Transmembrane</keyword>
<feature type="transmembrane region" description="Helical" evidence="1">
    <location>
        <begin position="79"/>
        <end position="96"/>
    </location>
</feature>
<dbReference type="InterPro" id="IPR021878">
    <property type="entry name" value="TgpA_N"/>
</dbReference>
<dbReference type="PANTHER" id="PTHR42736">
    <property type="entry name" value="PROTEIN-GLUTAMINE GAMMA-GLUTAMYLTRANSFERASE"/>
    <property type="match status" value="1"/>
</dbReference>
<keyword evidence="1" id="KW-0472">Membrane</keyword>
<dbReference type="RefSeq" id="WP_078790959.1">
    <property type="nucleotide sequence ID" value="NZ_FUWR01000018.1"/>
</dbReference>
<dbReference type="SUPFAM" id="SSF54001">
    <property type="entry name" value="Cysteine proteinases"/>
    <property type="match status" value="1"/>
</dbReference>
<proteinExistence type="predicted"/>
<accession>A0A1T4R6T0</accession>
<dbReference type="PANTHER" id="PTHR42736:SF1">
    <property type="entry name" value="PROTEIN-GLUTAMINE GAMMA-GLUTAMYLTRANSFERASE"/>
    <property type="match status" value="1"/>
</dbReference>
<keyword evidence="4" id="KW-1185">Reference proteome</keyword>
<evidence type="ECO:0000313" key="3">
    <source>
        <dbReference type="EMBL" id="SKA11782.1"/>
    </source>
</evidence>
<sequence length="645" mass="72375">MVSSSRLAAILCFLIALAGGIPIFAWLETFPRLVFAAGLIIGILQEFKGRWHLKNWQFNLTLVPVFIWYALQYSNRNPIQPVVSVLVIMLAARLCGEKSIRNLMQINLLALFCLASRSLFELNPLFLVWLALLLLLVPVSLVVLTFHAQDSAMSFTRKEVNRVVLTALLITLLTVPTMALLFPILPRTAFPLWTFLNPTVAGSTGMSDKVEPGTVSSVAEARVLVFRAEMAQQLTPPYWRGTVFNTIHGSRWTRTATVPSETSVPAGRPVIQTIYPEPSSSKILIGFDAPAEIRLPFVRMSPDLVFDYQRGLGRRMGYVVRSGADGLLRTSKAINRNFYLKVPEGTSPLIRQLAEGIKRTGATDQKRLELVEQHFLNGGYRYSRIGLPTGRDAIHQFLFVSKQGHCEFFASSFALLLRASGVPARLVGGYLGGEYNEVGGYYLVSQDMAHVWVEAYIAGKGWVRTDPSRFATNAGAVWNTDQKRSLAARLRLLVDALDYRWNRSIVTYDFESQVSQLRSAGNKLQALEQMIKARWKGLLIVFSGVIVLLVLFKLRLQRFRHNQEYRLLKRFRQVLKTKYGPGLATENKGLFELAAATNDEQVKQFVAIYAAAIYQDKPLGQDEIRQLRKLLDELSASDDTAVISR</sequence>
<evidence type="ECO:0000313" key="4">
    <source>
        <dbReference type="Proteomes" id="UP000190102"/>
    </source>
</evidence>
<dbReference type="Pfam" id="PF01841">
    <property type="entry name" value="Transglut_core"/>
    <property type="match status" value="1"/>
</dbReference>
<dbReference type="Gene3D" id="3.10.620.30">
    <property type="match status" value="1"/>
</dbReference>
<name>A0A1T4R6T0_9BACT</name>
<organism evidence="3 4">
    <name type="scientific">Trichlorobacter thiogenes</name>
    <dbReference type="NCBI Taxonomy" id="115783"/>
    <lineage>
        <taxon>Bacteria</taxon>
        <taxon>Pseudomonadati</taxon>
        <taxon>Thermodesulfobacteriota</taxon>
        <taxon>Desulfuromonadia</taxon>
        <taxon>Geobacterales</taxon>
        <taxon>Geobacteraceae</taxon>
        <taxon>Trichlorobacter</taxon>
    </lineage>
</organism>
<feature type="transmembrane region" description="Helical" evidence="1">
    <location>
        <begin position="126"/>
        <end position="148"/>
    </location>
</feature>
<dbReference type="EMBL" id="FUWR01000018">
    <property type="protein sequence ID" value="SKA11782.1"/>
    <property type="molecule type" value="Genomic_DNA"/>
</dbReference>
<keyword evidence="1" id="KW-1133">Transmembrane helix</keyword>
<dbReference type="InterPro" id="IPR038765">
    <property type="entry name" value="Papain-like_cys_pep_sf"/>
</dbReference>
<gene>
    <name evidence="3" type="ORF">SAMN02745119_02719</name>
</gene>
<dbReference type="Pfam" id="PF11992">
    <property type="entry name" value="TgpA_N"/>
    <property type="match status" value="1"/>
</dbReference>
<dbReference type="InterPro" id="IPR002931">
    <property type="entry name" value="Transglutaminase-like"/>
</dbReference>
<evidence type="ECO:0000259" key="2">
    <source>
        <dbReference type="SMART" id="SM00460"/>
    </source>
</evidence>
<feature type="transmembrane region" description="Helical" evidence="1">
    <location>
        <begin position="103"/>
        <end position="120"/>
    </location>
</feature>
<dbReference type="Proteomes" id="UP000190102">
    <property type="component" value="Unassembled WGS sequence"/>
</dbReference>
<dbReference type="SMART" id="SM00460">
    <property type="entry name" value="TGc"/>
    <property type="match status" value="1"/>
</dbReference>
<dbReference type="AlphaFoldDB" id="A0A1T4R6T0"/>
<evidence type="ECO:0000256" key="1">
    <source>
        <dbReference type="SAM" id="Phobius"/>
    </source>
</evidence>
<feature type="domain" description="Transglutaminase-like" evidence="2">
    <location>
        <begin position="398"/>
        <end position="469"/>
    </location>
</feature>
<protein>
    <submittedName>
        <fullName evidence="3">Transglutaminase-like superfamily protein</fullName>
    </submittedName>
</protein>
<dbReference type="OrthoDB" id="9804872at2"/>
<reference evidence="4" key="1">
    <citation type="submission" date="2017-02" db="EMBL/GenBank/DDBJ databases">
        <authorList>
            <person name="Varghese N."/>
            <person name="Submissions S."/>
        </authorList>
    </citation>
    <scope>NUCLEOTIDE SEQUENCE [LARGE SCALE GENOMIC DNA]</scope>
    <source>
        <strain evidence="4">ATCC BAA-34</strain>
    </source>
</reference>
<dbReference type="STRING" id="115783.SAMN02745119_02719"/>
<feature type="transmembrane region" description="Helical" evidence="1">
    <location>
        <begin position="160"/>
        <end position="185"/>
    </location>
</feature>
<feature type="transmembrane region" description="Helical" evidence="1">
    <location>
        <begin position="535"/>
        <end position="556"/>
    </location>
</feature>